<keyword evidence="2" id="KW-0472">Membrane</keyword>
<keyword evidence="2" id="KW-0812">Transmembrane</keyword>
<gene>
    <name evidence="4" type="ORF">Q4T40_16365</name>
</gene>
<dbReference type="Proteomes" id="UP001254848">
    <property type="component" value="Unassembled WGS sequence"/>
</dbReference>
<evidence type="ECO:0000259" key="3">
    <source>
        <dbReference type="Pfam" id="PF08486"/>
    </source>
</evidence>
<dbReference type="EMBL" id="JAUOZS010000001">
    <property type="protein sequence ID" value="MDT8902816.1"/>
    <property type="molecule type" value="Genomic_DNA"/>
</dbReference>
<organism evidence="4 5">
    <name type="scientific">Anaeroselena agilis</name>
    <dbReference type="NCBI Taxonomy" id="3063788"/>
    <lineage>
        <taxon>Bacteria</taxon>
        <taxon>Bacillati</taxon>
        <taxon>Bacillota</taxon>
        <taxon>Negativicutes</taxon>
        <taxon>Acetonemataceae</taxon>
        <taxon>Anaeroselena</taxon>
    </lineage>
</organism>
<feature type="compositionally biased region" description="Pro residues" evidence="1">
    <location>
        <begin position="36"/>
        <end position="53"/>
    </location>
</feature>
<dbReference type="NCBIfam" id="TIGR02669">
    <property type="entry name" value="SpoIID_LytB"/>
    <property type="match status" value="1"/>
</dbReference>
<evidence type="ECO:0000313" key="5">
    <source>
        <dbReference type="Proteomes" id="UP001254848"/>
    </source>
</evidence>
<sequence length="339" mass="37385">MRKLPYFNIALVAVVAIAVIAGAYTLLRPPAAKQPGEPPPAPAPAPLNPAPEPIPGVPQFDAAKYKTEPEITVWRDDRGTRERMPLEKYLEGVIAREMEPDWPQEALRAQAIVSRTLTVNAIEAGTIRRLHDADVSTSKEELQAYAPERVNDRIREAVRSTRGELLLYAGSLVNAIYSSSNGQISATRDESFPKEIPHPTPYFQPVTDNSYKYTPPDLQYWTVSIPGAEVAKAVGYQGNPGDIKILEKGPSGRILFIGAGDRKVYGAEFRKAVGFDRLKSTLVDEMSYANGSFAFKGRGWGNGVGLCQWGAYTYAMDGLKAEDIVRHYYVGAEVKKIWE</sequence>
<evidence type="ECO:0000313" key="4">
    <source>
        <dbReference type="EMBL" id="MDT8902816.1"/>
    </source>
</evidence>
<evidence type="ECO:0000256" key="1">
    <source>
        <dbReference type="SAM" id="MobiDB-lite"/>
    </source>
</evidence>
<feature type="region of interest" description="Disordered" evidence="1">
    <location>
        <begin position="32"/>
        <end position="53"/>
    </location>
</feature>
<dbReference type="Pfam" id="PF08486">
    <property type="entry name" value="SpoIID"/>
    <property type="match status" value="1"/>
</dbReference>
<proteinExistence type="predicted"/>
<dbReference type="RefSeq" id="WP_413781288.1">
    <property type="nucleotide sequence ID" value="NZ_JAUOZS010000001.1"/>
</dbReference>
<accession>A0ABU3P1A0</accession>
<feature type="transmembrane region" description="Helical" evidence="2">
    <location>
        <begin position="6"/>
        <end position="27"/>
    </location>
</feature>
<reference evidence="4 5" key="1">
    <citation type="submission" date="2023-07" db="EMBL/GenBank/DDBJ databases">
        <title>The novel representative of Negativicutes class, Anaeroselena agilis gen. nov. sp. nov.</title>
        <authorList>
            <person name="Prokofeva M.I."/>
            <person name="Elcheninov A.G."/>
            <person name="Klyukina A."/>
            <person name="Kublanov I.V."/>
            <person name="Frolov E.N."/>
            <person name="Podosokorskaya O.A."/>
        </authorList>
    </citation>
    <scope>NUCLEOTIDE SEQUENCE [LARGE SCALE GENOMIC DNA]</scope>
    <source>
        <strain evidence="4 5">4137-cl</strain>
    </source>
</reference>
<dbReference type="InterPro" id="IPR013486">
    <property type="entry name" value="SpoIID/LytB"/>
</dbReference>
<keyword evidence="2" id="KW-1133">Transmembrane helix</keyword>
<protein>
    <submittedName>
        <fullName evidence="4">SpoIID/LytB domain-containing protein</fullName>
    </submittedName>
</protein>
<keyword evidence="5" id="KW-1185">Reference proteome</keyword>
<name>A0ABU3P1A0_9FIRM</name>
<feature type="domain" description="Sporulation stage II protein D amidase enhancer LytB N-terminal" evidence="3">
    <location>
        <begin position="81"/>
        <end position="168"/>
    </location>
</feature>
<comment type="caution">
    <text evidence="4">The sequence shown here is derived from an EMBL/GenBank/DDBJ whole genome shotgun (WGS) entry which is preliminary data.</text>
</comment>
<dbReference type="InterPro" id="IPR013693">
    <property type="entry name" value="SpoIID/LytB_N"/>
</dbReference>
<evidence type="ECO:0000256" key="2">
    <source>
        <dbReference type="SAM" id="Phobius"/>
    </source>
</evidence>